<evidence type="ECO:0000256" key="1">
    <source>
        <dbReference type="ARBA" id="ARBA00004123"/>
    </source>
</evidence>
<organism evidence="9 10">
    <name type="scientific">Cephus cinctus</name>
    <name type="common">Wheat stem sawfly</name>
    <dbReference type="NCBI Taxonomy" id="211228"/>
    <lineage>
        <taxon>Eukaryota</taxon>
        <taxon>Metazoa</taxon>
        <taxon>Ecdysozoa</taxon>
        <taxon>Arthropoda</taxon>
        <taxon>Hexapoda</taxon>
        <taxon>Insecta</taxon>
        <taxon>Pterygota</taxon>
        <taxon>Neoptera</taxon>
        <taxon>Endopterygota</taxon>
        <taxon>Hymenoptera</taxon>
        <taxon>Cephoidea</taxon>
        <taxon>Cephidae</taxon>
        <taxon>Cephus</taxon>
    </lineage>
</organism>
<dbReference type="SMART" id="SM00389">
    <property type="entry name" value="HOX"/>
    <property type="match status" value="1"/>
</dbReference>
<feature type="compositionally biased region" description="Pro residues" evidence="7">
    <location>
        <begin position="146"/>
        <end position="156"/>
    </location>
</feature>
<dbReference type="AlphaFoldDB" id="A0AAJ7C8D3"/>
<name>A0AAJ7C8D3_CEPCN</name>
<dbReference type="Gene3D" id="1.10.10.60">
    <property type="entry name" value="Homeodomain-like"/>
    <property type="match status" value="1"/>
</dbReference>
<feature type="compositionally biased region" description="Low complexity" evidence="7">
    <location>
        <begin position="202"/>
        <end position="221"/>
    </location>
</feature>
<feature type="region of interest" description="Disordered" evidence="7">
    <location>
        <begin position="247"/>
        <end position="337"/>
    </location>
</feature>
<dbReference type="PRINTS" id="PR00024">
    <property type="entry name" value="HOMEOBOX"/>
</dbReference>
<feature type="compositionally biased region" description="Basic residues" evidence="7">
    <location>
        <begin position="247"/>
        <end position="258"/>
    </location>
</feature>
<dbReference type="GO" id="GO:0030154">
    <property type="term" value="P:cell differentiation"/>
    <property type="evidence" value="ECO:0007669"/>
    <property type="project" value="TreeGrafter"/>
</dbReference>
<dbReference type="CDD" id="cd00086">
    <property type="entry name" value="homeodomain"/>
    <property type="match status" value="1"/>
</dbReference>
<feature type="DNA-binding region" description="Homeobox" evidence="5">
    <location>
        <begin position="334"/>
        <end position="393"/>
    </location>
</feature>
<dbReference type="KEGG" id="ccin:107272055"/>
<dbReference type="GO" id="GO:0000978">
    <property type="term" value="F:RNA polymerase II cis-regulatory region sequence-specific DNA binding"/>
    <property type="evidence" value="ECO:0007669"/>
    <property type="project" value="TreeGrafter"/>
</dbReference>
<evidence type="ECO:0000256" key="2">
    <source>
        <dbReference type="ARBA" id="ARBA00023125"/>
    </source>
</evidence>
<dbReference type="Pfam" id="PF00046">
    <property type="entry name" value="Homeodomain"/>
    <property type="match status" value="1"/>
</dbReference>
<keyword evidence="4 5" id="KW-0539">Nucleus</keyword>
<feature type="compositionally biased region" description="Basic and acidic residues" evidence="7">
    <location>
        <begin position="172"/>
        <end position="185"/>
    </location>
</feature>
<keyword evidence="9" id="KW-1185">Reference proteome</keyword>
<feature type="region of interest" description="Disordered" evidence="7">
    <location>
        <begin position="1"/>
        <end position="49"/>
    </location>
</feature>
<dbReference type="GeneID" id="107272055"/>
<reference evidence="10" key="1">
    <citation type="submission" date="2025-08" db="UniProtKB">
        <authorList>
            <consortium name="RefSeq"/>
        </authorList>
    </citation>
    <scope>IDENTIFICATION</scope>
</reference>
<feature type="region of interest" description="Disordered" evidence="7">
    <location>
        <begin position="605"/>
        <end position="655"/>
    </location>
</feature>
<protein>
    <submittedName>
        <fullName evidence="10">Homeobox protein unc-4 homolog</fullName>
    </submittedName>
</protein>
<dbReference type="Proteomes" id="UP000694920">
    <property type="component" value="Unplaced"/>
</dbReference>
<sequence>MTDTESMQQQQQQQPSENGPGERRLESSIPGDNNNETKSVPTPEPIDTGIRNLAAHSPTVRVNSWHDHVYATPPRVPTPHRISDILGWGRSITPGTNQLNNNSISTKLVAPTPRRLTSPLIRAPLALYSPLPAHSPSLQGCVTSPPCTPSPAPPLRSPSSSLSSPKINSGDNFRHDNFHERHHSPETSITTVEDDDDRPLNLTTTRSRSPPSSPGSSILSGHSVYARTTPTAFREPQIDHHHLIGAHHHQGHNAHHVPHQPYLHNGRHPADVNSPPSGKSRAAKDVVSPVAKTPPVKRKKIETSAKESLPVGKGSSGEVRAGEPEDASEIDRKKKKARTTFSGIQIFELEKQFEVKKYLSSSERADMAKLLNVTETQVKIWFQNRRTKWKKQDNISNAEAAEHKNQNNPKAAQPKSKQQPGGVKGQSRSAVDCSSDSNNSLLTADGSVSESNASEQGNISSLTLAPPASDRTSSTSHHPTLGVLPVDRSVPTNLTSLTSLTSDRSSLSGHALQKRTTVLSPEPSYISRGYEGVLAEPLLRDFDFKMTSRDFVLGKMESRLQVSRDPGKDGLRKKTSLSAEIDKNLKELNLDSEVKRLEPDSEHLGFAVAPAMTTIRSSDGEPMESNDRDFEEPASPQSALQIDERDDVVSPELSS</sequence>
<evidence type="ECO:0000256" key="4">
    <source>
        <dbReference type="ARBA" id="ARBA00023242"/>
    </source>
</evidence>
<dbReference type="PROSITE" id="PS50071">
    <property type="entry name" value="HOMEOBOX_2"/>
    <property type="match status" value="1"/>
</dbReference>
<dbReference type="InterPro" id="IPR001356">
    <property type="entry name" value="HD"/>
</dbReference>
<evidence type="ECO:0000256" key="5">
    <source>
        <dbReference type="PROSITE-ProRule" id="PRU00108"/>
    </source>
</evidence>
<dbReference type="GO" id="GO:0005634">
    <property type="term" value="C:nucleus"/>
    <property type="evidence" value="ECO:0007669"/>
    <property type="project" value="UniProtKB-SubCell"/>
</dbReference>
<dbReference type="PANTHER" id="PTHR24340:SF70">
    <property type="entry name" value="NK7.1, ISOFORM A"/>
    <property type="match status" value="1"/>
</dbReference>
<proteinExistence type="predicted"/>
<feature type="region of interest" description="Disordered" evidence="7">
    <location>
        <begin position="400"/>
        <end position="488"/>
    </location>
</feature>
<dbReference type="InterPro" id="IPR050394">
    <property type="entry name" value="Homeobox_NK-like"/>
</dbReference>
<dbReference type="InterPro" id="IPR020479">
    <property type="entry name" value="HD_metazoa"/>
</dbReference>
<feature type="domain" description="Homeobox" evidence="8">
    <location>
        <begin position="332"/>
        <end position="392"/>
    </location>
</feature>
<dbReference type="InterPro" id="IPR017970">
    <property type="entry name" value="Homeobox_CS"/>
</dbReference>
<evidence type="ECO:0000256" key="3">
    <source>
        <dbReference type="ARBA" id="ARBA00023155"/>
    </source>
</evidence>
<feature type="compositionally biased region" description="Polar residues" evidence="7">
    <location>
        <begin position="30"/>
        <end position="40"/>
    </location>
</feature>
<dbReference type="InterPro" id="IPR009057">
    <property type="entry name" value="Homeodomain-like_sf"/>
</dbReference>
<feature type="compositionally biased region" description="Acidic residues" evidence="7">
    <location>
        <begin position="621"/>
        <end position="632"/>
    </location>
</feature>
<feature type="region of interest" description="Disordered" evidence="7">
    <location>
        <begin position="141"/>
        <end position="221"/>
    </location>
</feature>
<feature type="compositionally biased region" description="Polar residues" evidence="7">
    <location>
        <begin position="426"/>
        <end position="463"/>
    </location>
</feature>
<feature type="compositionally biased region" description="Polar residues" evidence="7">
    <location>
        <begin position="406"/>
        <end position="419"/>
    </location>
</feature>
<dbReference type="PROSITE" id="PS00027">
    <property type="entry name" value="HOMEOBOX_1"/>
    <property type="match status" value="1"/>
</dbReference>
<comment type="subcellular location">
    <subcellularLocation>
        <location evidence="1 5 6">Nucleus</location>
    </subcellularLocation>
</comment>
<evidence type="ECO:0000313" key="9">
    <source>
        <dbReference type="Proteomes" id="UP000694920"/>
    </source>
</evidence>
<dbReference type="SUPFAM" id="SSF46689">
    <property type="entry name" value="Homeodomain-like"/>
    <property type="match status" value="1"/>
</dbReference>
<dbReference type="RefSeq" id="XP_015604261.1">
    <property type="nucleotide sequence ID" value="XM_015748775.2"/>
</dbReference>
<accession>A0AAJ7C8D3</accession>
<evidence type="ECO:0000256" key="7">
    <source>
        <dbReference type="SAM" id="MobiDB-lite"/>
    </source>
</evidence>
<gene>
    <name evidence="10" type="primary">LOC107272055</name>
</gene>
<evidence type="ECO:0000313" key="10">
    <source>
        <dbReference type="RefSeq" id="XP_015604261.1"/>
    </source>
</evidence>
<evidence type="ECO:0000256" key="6">
    <source>
        <dbReference type="RuleBase" id="RU000682"/>
    </source>
</evidence>
<dbReference type="GO" id="GO:0000981">
    <property type="term" value="F:DNA-binding transcription factor activity, RNA polymerase II-specific"/>
    <property type="evidence" value="ECO:0007669"/>
    <property type="project" value="InterPro"/>
</dbReference>
<keyword evidence="3 5" id="KW-0371">Homeobox</keyword>
<evidence type="ECO:0000259" key="8">
    <source>
        <dbReference type="PROSITE" id="PS50071"/>
    </source>
</evidence>
<keyword evidence="2 5" id="KW-0238">DNA-binding</keyword>
<dbReference type="PANTHER" id="PTHR24340">
    <property type="entry name" value="HOMEOBOX PROTEIN NKX"/>
    <property type="match status" value="1"/>
</dbReference>